<dbReference type="PANTHER" id="PTHR28055:SF1">
    <property type="entry name" value="ALTERED INHERITANCE OF MITOCHONDRIA PROTEIN 41, MITOCHONDRIAL"/>
    <property type="match status" value="1"/>
</dbReference>
<accession>A0A6S6UBZ0</accession>
<reference evidence="1" key="1">
    <citation type="submission" date="2020-01" db="EMBL/GenBank/DDBJ databases">
        <authorList>
            <person name="Meier V. D."/>
            <person name="Meier V D."/>
        </authorList>
    </citation>
    <scope>NUCLEOTIDE SEQUENCE</scope>
    <source>
        <strain evidence="1">HLG_WM_MAG_07</strain>
    </source>
</reference>
<dbReference type="Pfam" id="PF09424">
    <property type="entry name" value="YqeY"/>
    <property type="match status" value="1"/>
</dbReference>
<gene>
    <name evidence="1" type="ORF">HELGO_WM8028</name>
</gene>
<proteinExistence type="predicted"/>
<dbReference type="InterPro" id="IPR019004">
    <property type="entry name" value="YqeY/Aim41"/>
</dbReference>
<sequence length="149" mass="16584">MTAALKNRITDDMKSAMRAKDKNRLQTIRLILAAIKQQEVDTREEVSEDGVLLILDKLVKQRRDSIKQFNDAGREDLSSIEEAELLIIQEYLPTPLTEDEITTLIDEAIQQSGASGMKEMGKVMGIIKPKAQGRADMGKISGLIKSKLS</sequence>
<dbReference type="PANTHER" id="PTHR28055">
    <property type="entry name" value="ALTERED INHERITANCE OF MITOCHONDRIA PROTEIN 41, MITOCHONDRIAL"/>
    <property type="match status" value="1"/>
</dbReference>
<dbReference type="Gene3D" id="1.10.10.410">
    <property type="match status" value="1"/>
</dbReference>
<dbReference type="InterPro" id="IPR003789">
    <property type="entry name" value="Asn/Gln_tRNA_amidoTrase-B-like"/>
</dbReference>
<name>A0A6S6UBZ0_9GAMM</name>
<dbReference type="EMBL" id="CACVAY010000127">
    <property type="protein sequence ID" value="CAA6825648.1"/>
    <property type="molecule type" value="Genomic_DNA"/>
</dbReference>
<dbReference type="InterPro" id="IPR023168">
    <property type="entry name" value="GatB_Yqey_C_2"/>
</dbReference>
<dbReference type="Gene3D" id="1.10.1510.10">
    <property type="entry name" value="Uncharacterised protein YqeY/AIM41 PF09424, N-terminal domain"/>
    <property type="match status" value="1"/>
</dbReference>
<dbReference type="GO" id="GO:0016884">
    <property type="term" value="F:carbon-nitrogen ligase activity, with glutamine as amido-N-donor"/>
    <property type="evidence" value="ECO:0007669"/>
    <property type="project" value="InterPro"/>
</dbReference>
<protein>
    <submittedName>
        <fullName evidence="1">Transamidase GatB domain protein</fullName>
    </submittedName>
</protein>
<dbReference type="SUPFAM" id="SSF89095">
    <property type="entry name" value="GatB/YqeY motif"/>
    <property type="match status" value="1"/>
</dbReference>
<dbReference type="InterPro" id="IPR042184">
    <property type="entry name" value="YqeY/Aim41_N"/>
</dbReference>
<organism evidence="1">
    <name type="scientific">uncultured Thiotrichaceae bacterium</name>
    <dbReference type="NCBI Taxonomy" id="298394"/>
    <lineage>
        <taxon>Bacteria</taxon>
        <taxon>Pseudomonadati</taxon>
        <taxon>Pseudomonadota</taxon>
        <taxon>Gammaproteobacteria</taxon>
        <taxon>Thiotrichales</taxon>
        <taxon>Thiotrichaceae</taxon>
        <taxon>environmental samples</taxon>
    </lineage>
</organism>
<evidence type="ECO:0000313" key="1">
    <source>
        <dbReference type="EMBL" id="CAA6825648.1"/>
    </source>
</evidence>
<dbReference type="AlphaFoldDB" id="A0A6S6UBZ0"/>